<accession>A0A915MEW4</accession>
<evidence type="ECO:0000313" key="3">
    <source>
        <dbReference type="WBParaSite" id="scaffold380_cov280.g942"/>
    </source>
</evidence>
<evidence type="ECO:0000256" key="1">
    <source>
        <dbReference type="SAM" id="SignalP"/>
    </source>
</evidence>
<protein>
    <submittedName>
        <fullName evidence="3">Uncharacterized protein</fullName>
    </submittedName>
</protein>
<dbReference type="Proteomes" id="UP000887561">
    <property type="component" value="Unplaced"/>
</dbReference>
<name>A0A915MEW4_MELJA</name>
<organism evidence="2 3">
    <name type="scientific">Meloidogyne javanica</name>
    <name type="common">Root-knot nematode worm</name>
    <dbReference type="NCBI Taxonomy" id="6303"/>
    <lineage>
        <taxon>Eukaryota</taxon>
        <taxon>Metazoa</taxon>
        <taxon>Ecdysozoa</taxon>
        <taxon>Nematoda</taxon>
        <taxon>Chromadorea</taxon>
        <taxon>Rhabditida</taxon>
        <taxon>Tylenchina</taxon>
        <taxon>Tylenchomorpha</taxon>
        <taxon>Tylenchoidea</taxon>
        <taxon>Meloidogynidae</taxon>
        <taxon>Meloidogyninae</taxon>
        <taxon>Meloidogyne</taxon>
        <taxon>Meloidogyne incognita group</taxon>
    </lineage>
</organism>
<proteinExistence type="predicted"/>
<keyword evidence="2" id="KW-1185">Reference proteome</keyword>
<sequence>MNAASFTTIVLTIQIMMLETDSFAIVIGCGNPKPEVAGTNKDHLFMKTGHCGNSKAVPVKLNYTEELKKLKEPLELRRDHTSFCYPYYDPGAKSFFGVIRPNDSRRAKTNGEKDGCEKEIKAMAETVSKCNE</sequence>
<feature type="signal peptide" evidence="1">
    <location>
        <begin position="1"/>
        <end position="22"/>
    </location>
</feature>
<reference evidence="3" key="1">
    <citation type="submission" date="2022-11" db="UniProtKB">
        <authorList>
            <consortium name="WormBaseParasite"/>
        </authorList>
    </citation>
    <scope>IDENTIFICATION</scope>
</reference>
<dbReference type="WBParaSite" id="scaffold380_cov280.g942">
    <property type="protein sequence ID" value="scaffold380_cov280.g942"/>
    <property type="gene ID" value="scaffold380_cov280.g942"/>
</dbReference>
<keyword evidence="1" id="KW-0732">Signal</keyword>
<evidence type="ECO:0000313" key="2">
    <source>
        <dbReference type="Proteomes" id="UP000887561"/>
    </source>
</evidence>
<feature type="chain" id="PRO_5036758445" evidence="1">
    <location>
        <begin position="23"/>
        <end position="132"/>
    </location>
</feature>
<dbReference type="AlphaFoldDB" id="A0A915MEW4"/>